<dbReference type="InterPro" id="IPR013216">
    <property type="entry name" value="Methyltransf_11"/>
</dbReference>
<comment type="similarity">
    <text evidence="3">Belongs to the class I-like SAM-binding methyltransferase superfamily. BUD23/WBSCR22 family.</text>
</comment>
<dbReference type="KEGG" id="smo:SELMODRAFT_229976"/>
<dbReference type="SUPFAM" id="SSF53335">
    <property type="entry name" value="S-adenosyl-L-methionine-dependent methyltransferases"/>
    <property type="match status" value="1"/>
</dbReference>
<proteinExistence type="inferred from homology"/>
<dbReference type="InParanoid" id="D8QNS7"/>
<keyword evidence="7" id="KW-0949">S-adenosyl-L-methionine</keyword>
<reference evidence="12 13" key="1">
    <citation type="journal article" date="2011" name="Science">
        <title>The Selaginella genome identifies genetic changes associated with the evolution of vascular plants.</title>
        <authorList>
            <person name="Banks J.A."/>
            <person name="Nishiyama T."/>
            <person name="Hasebe M."/>
            <person name="Bowman J.L."/>
            <person name="Gribskov M."/>
            <person name="dePamphilis C."/>
            <person name="Albert V.A."/>
            <person name="Aono N."/>
            <person name="Aoyama T."/>
            <person name="Ambrose B.A."/>
            <person name="Ashton N.W."/>
            <person name="Axtell M.J."/>
            <person name="Barker E."/>
            <person name="Barker M.S."/>
            <person name="Bennetzen J.L."/>
            <person name="Bonawitz N.D."/>
            <person name="Chapple C."/>
            <person name="Cheng C."/>
            <person name="Correa L.G."/>
            <person name="Dacre M."/>
            <person name="DeBarry J."/>
            <person name="Dreyer I."/>
            <person name="Elias M."/>
            <person name="Engstrom E.M."/>
            <person name="Estelle M."/>
            <person name="Feng L."/>
            <person name="Finet C."/>
            <person name="Floyd S.K."/>
            <person name="Frommer W.B."/>
            <person name="Fujita T."/>
            <person name="Gramzow L."/>
            <person name="Gutensohn M."/>
            <person name="Harholt J."/>
            <person name="Hattori M."/>
            <person name="Heyl A."/>
            <person name="Hirai T."/>
            <person name="Hiwatashi Y."/>
            <person name="Ishikawa M."/>
            <person name="Iwata M."/>
            <person name="Karol K.G."/>
            <person name="Koehler B."/>
            <person name="Kolukisaoglu U."/>
            <person name="Kubo M."/>
            <person name="Kurata T."/>
            <person name="Lalonde S."/>
            <person name="Li K."/>
            <person name="Li Y."/>
            <person name="Litt A."/>
            <person name="Lyons E."/>
            <person name="Manning G."/>
            <person name="Maruyama T."/>
            <person name="Michael T.P."/>
            <person name="Mikami K."/>
            <person name="Miyazaki S."/>
            <person name="Morinaga S."/>
            <person name="Murata T."/>
            <person name="Mueller-Roeber B."/>
            <person name="Nelson D.R."/>
            <person name="Obara M."/>
            <person name="Oguri Y."/>
            <person name="Olmstead R.G."/>
            <person name="Onodera N."/>
            <person name="Petersen B.L."/>
            <person name="Pils B."/>
            <person name="Prigge M."/>
            <person name="Rensing S.A."/>
            <person name="Riano-Pachon D.M."/>
            <person name="Roberts A.W."/>
            <person name="Sato Y."/>
            <person name="Scheller H.V."/>
            <person name="Schulz B."/>
            <person name="Schulz C."/>
            <person name="Shakirov E.V."/>
            <person name="Shibagaki N."/>
            <person name="Shinohara N."/>
            <person name="Shippen D.E."/>
            <person name="Soerensen I."/>
            <person name="Sotooka R."/>
            <person name="Sugimoto N."/>
            <person name="Sugita M."/>
            <person name="Sumikawa N."/>
            <person name="Tanurdzic M."/>
            <person name="Theissen G."/>
            <person name="Ulvskov P."/>
            <person name="Wakazuki S."/>
            <person name="Weng J.K."/>
            <person name="Willats W.W."/>
            <person name="Wipf D."/>
            <person name="Wolf P.G."/>
            <person name="Yang L."/>
            <person name="Zimmer A.D."/>
            <person name="Zhu Q."/>
            <person name="Mitros T."/>
            <person name="Hellsten U."/>
            <person name="Loque D."/>
            <person name="Otillar R."/>
            <person name="Salamov A."/>
            <person name="Schmutz J."/>
            <person name="Shapiro H."/>
            <person name="Lindquist E."/>
            <person name="Lucas S."/>
            <person name="Rokhsar D."/>
            <person name="Grigoriev I.V."/>
        </authorList>
    </citation>
    <scope>NUCLEOTIDE SEQUENCE [LARGE SCALE GENOMIC DNA]</scope>
</reference>
<dbReference type="OMA" id="WIQEKKE"/>
<dbReference type="OrthoDB" id="2877at2759"/>
<dbReference type="GO" id="GO:0070476">
    <property type="term" value="P:rRNA (guanine-N7)-methylation"/>
    <property type="evidence" value="ECO:0000318"/>
    <property type="project" value="GO_Central"/>
</dbReference>
<feature type="compositionally biased region" description="Basic and acidic residues" evidence="9">
    <location>
        <begin position="275"/>
        <end position="284"/>
    </location>
</feature>
<evidence type="ECO:0000259" key="10">
    <source>
        <dbReference type="Pfam" id="PF08241"/>
    </source>
</evidence>
<dbReference type="Gramene" id="EFJ38158">
    <property type="protein sequence ID" value="EFJ38158"/>
    <property type="gene ID" value="SELMODRAFT_229976"/>
</dbReference>
<sequence>MARPERQAPPELFYNESESRKYTTSSRIIHIQAKLTERAMELLALPDDKPKLLLDIGCGSGLSGETLSEKGHHWIGMDISQSMLEVALEREADGDLLLGDIGQGLGLRPGVFDGAISISAVQWLCNADKSCNDPRKRLKCFFTALFHCLARGARAVLQIYPENTAQLELITSAAMRCGFSGGLVVDYPHSSRAKKYFLCLVSGPPSVLPKPKGEDGGSESEDNEIDEDDEEEEDNARTVKFSGRERPAKRSKLEKKNKKGRDWILRKKEQRRKAGHEVPRDTKYTGRKRKARF</sequence>
<dbReference type="FunCoup" id="D8QNS7">
    <property type="interactions" value="4062"/>
</dbReference>
<feature type="compositionally biased region" description="Basic residues" evidence="9">
    <location>
        <begin position="249"/>
        <end position="259"/>
    </location>
</feature>
<evidence type="ECO:0008006" key="14">
    <source>
        <dbReference type="Google" id="ProtNLM"/>
    </source>
</evidence>
<evidence type="ECO:0000259" key="11">
    <source>
        <dbReference type="Pfam" id="PF12589"/>
    </source>
</evidence>
<dbReference type="InterPro" id="IPR039769">
    <property type="entry name" value="Bud23-like"/>
</dbReference>
<name>D8QNS7_SELML</name>
<evidence type="ECO:0000313" key="12">
    <source>
        <dbReference type="EMBL" id="EFJ38158.1"/>
    </source>
</evidence>
<dbReference type="CDD" id="cd02440">
    <property type="entry name" value="AdoMet_MTases"/>
    <property type="match status" value="1"/>
</dbReference>
<dbReference type="GO" id="GO:0005737">
    <property type="term" value="C:cytoplasm"/>
    <property type="evidence" value="ECO:0007669"/>
    <property type="project" value="UniProtKB-SubCell"/>
</dbReference>
<evidence type="ECO:0000256" key="2">
    <source>
        <dbReference type="ARBA" id="ARBA00004496"/>
    </source>
</evidence>
<feature type="domain" description="Methyltransferase type 11" evidence="10">
    <location>
        <begin position="54"/>
        <end position="129"/>
    </location>
</feature>
<accession>D8QNS7</accession>
<dbReference type="GO" id="GO:0005730">
    <property type="term" value="C:nucleolus"/>
    <property type="evidence" value="ECO:0000318"/>
    <property type="project" value="GO_Central"/>
</dbReference>
<protein>
    <recommendedName>
        <fullName evidence="14">Methyltransferase type 11 domain-containing protein</fullName>
    </recommendedName>
</protein>
<dbReference type="InterPro" id="IPR022238">
    <property type="entry name" value="Bud23_C"/>
</dbReference>
<gene>
    <name evidence="12" type="ORF">SELMODRAFT_229976</name>
</gene>
<dbReference type="eggNOG" id="KOG1541">
    <property type="taxonomic scope" value="Eukaryota"/>
</dbReference>
<keyword evidence="13" id="KW-1185">Reference proteome</keyword>
<dbReference type="Proteomes" id="UP000001514">
    <property type="component" value="Unassembled WGS sequence"/>
</dbReference>
<dbReference type="PANTHER" id="PTHR12734:SF0">
    <property type="entry name" value="18S RRNA (GUANINE-N(7))-METHYLTRANSFERASE-RELATED"/>
    <property type="match status" value="1"/>
</dbReference>
<feature type="region of interest" description="Disordered" evidence="9">
    <location>
        <begin position="208"/>
        <end position="293"/>
    </location>
</feature>
<evidence type="ECO:0000256" key="8">
    <source>
        <dbReference type="ARBA" id="ARBA00023242"/>
    </source>
</evidence>
<dbReference type="Pfam" id="PF12589">
    <property type="entry name" value="WBS_methylT"/>
    <property type="match status" value="1"/>
</dbReference>
<dbReference type="EMBL" id="GL377565">
    <property type="protein sequence ID" value="EFJ38158.1"/>
    <property type="molecule type" value="Genomic_DNA"/>
</dbReference>
<dbReference type="GO" id="GO:0016435">
    <property type="term" value="F:rRNA (guanine) methyltransferase activity"/>
    <property type="evidence" value="ECO:0000318"/>
    <property type="project" value="GO_Central"/>
</dbReference>
<dbReference type="HOGENOM" id="CLU_055194_0_1_1"/>
<feature type="compositionally biased region" description="Acidic residues" evidence="9">
    <location>
        <begin position="216"/>
        <end position="234"/>
    </location>
</feature>
<evidence type="ECO:0000256" key="6">
    <source>
        <dbReference type="ARBA" id="ARBA00022679"/>
    </source>
</evidence>
<dbReference type="AlphaFoldDB" id="D8QNS7"/>
<feature type="domain" description="18S rRNA (guanine(1575)-N(7))-methyltransferase Bud23 C-terminal" evidence="11">
    <location>
        <begin position="205"/>
        <end position="291"/>
    </location>
</feature>
<keyword evidence="5" id="KW-0489">Methyltransferase</keyword>
<evidence type="ECO:0000256" key="1">
    <source>
        <dbReference type="ARBA" id="ARBA00004123"/>
    </source>
</evidence>
<comment type="subcellular location">
    <subcellularLocation>
        <location evidence="2">Cytoplasm</location>
    </subcellularLocation>
    <subcellularLocation>
        <location evidence="1">Nucleus</location>
    </subcellularLocation>
</comment>
<dbReference type="FunFam" id="3.40.50.150:FF:000017">
    <property type="entry name" value="probable 18S rRNA (Guanine-N(7))-methyltransferase"/>
    <property type="match status" value="1"/>
</dbReference>
<evidence type="ECO:0000256" key="9">
    <source>
        <dbReference type="SAM" id="MobiDB-lite"/>
    </source>
</evidence>
<dbReference type="PANTHER" id="PTHR12734">
    <property type="entry name" value="METHYLTRANSFERASE-RELATED"/>
    <property type="match status" value="1"/>
</dbReference>
<evidence type="ECO:0000256" key="3">
    <source>
        <dbReference type="ARBA" id="ARBA00005547"/>
    </source>
</evidence>
<evidence type="ECO:0000256" key="7">
    <source>
        <dbReference type="ARBA" id="ARBA00022691"/>
    </source>
</evidence>
<organism evidence="13">
    <name type="scientific">Selaginella moellendorffii</name>
    <name type="common">Spikemoss</name>
    <dbReference type="NCBI Taxonomy" id="88036"/>
    <lineage>
        <taxon>Eukaryota</taxon>
        <taxon>Viridiplantae</taxon>
        <taxon>Streptophyta</taxon>
        <taxon>Embryophyta</taxon>
        <taxon>Tracheophyta</taxon>
        <taxon>Lycopodiopsida</taxon>
        <taxon>Selaginellales</taxon>
        <taxon>Selaginellaceae</taxon>
        <taxon>Selaginella</taxon>
    </lineage>
</organism>
<evidence type="ECO:0000313" key="13">
    <source>
        <dbReference type="Proteomes" id="UP000001514"/>
    </source>
</evidence>
<evidence type="ECO:0000256" key="5">
    <source>
        <dbReference type="ARBA" id="ARBA00022603"/>
    </source>
</evidence>
<keyword evidence="6" id="KW-0808">Transferase</keyword>
<dbReference type="Pfam" id="PF08241">
    <property type="entry name" value="Methyltransf_11"/>
    <property type="match status" value="1"/>
</dbReference>
<dbReference type="Gene3D" id="3.40.50.150">
    <property type="entry name" value="Vaccinia Virus protein VP39"/>
    <property type="match status" value="1"/>
</dbReference>
<dbReference type="STRING" id="88036.D8QNS7"/>
<keyword evidence="4" id="KW-0963">Cytoplasm</keyword>
<dbReference type="InterPro" id="IPR029063">
    <property type="entry name" value="SAM-dependent_MTases_sf"/>
</dbReference>
<keyword evidence="8" id="KW-0539">Nucleus</keyword>
<evidence type="ECO:0000256" key="4">
    <source>
        <dbReference type="ARBA" id="ARBA00022490"/>
    </source>
</evidence>